<dbReference type="InterPro" id="IPR000182">
    <property type="entry name" value="GNAT_dom"/>
</dbReference>
<evidence type="ECO:0000259" key="3">
    <source>
        <dbReference type="PROSITE" id="PS51186"/>
    </source>
</evidence>
<name>A0ABT8F6H3_9BACT</name>
<dbReference type="InterPro" id="IPR050832">
    <property type="entry name" value="Bact_Acetyltransf"/>
</dbReference>
<dbReference type="PROSITE" id="PS51186">
    <property type="entry name" value="GNAT"/>
    <property type="match status" value="1"/>
</dbReference>
<accession>A0ABT8F6H3</accession>
<dbReference type="PANTHER" id="PTHR43877:SF2">
    <property type="entry name" value="AMINOALKYLPHOSPHONATE N-ACETYLTRANSFERASE-RELATED"/>
    <property type="match status" value="1"/>
</dbReference>
<keyword evidence="5" id="KW-1185">Reference proteome</keyword>
<evidence type="ECO:0000313" key="5">
    <source>
        <dbReference type="Proteomes" id="UP001168552"/>
    </source>
</evidence>
<dbReference type="EMBL" id="JAUHJS010000005">
    <property type="protein sequence ID" value="MDN4165964.1"/>
    <property type="molecule type" value="Genomic_DNA"/>
</dbReference>
<reference evidence="4" key="1">
    <citation type="submission" date="2023-06" db="EMBL/GenBank/DDBJ databases">
        <title>Cytophagales bacterium Strain LB-30, isolated from soil.</title>
        <authorList>
            <person name="Liu B."/>
        </authorList>
    </citation>
    <scope>NUCLEOTIDE SEQUENCE</scope>
    <source>
        <strain evidence="4">LB-30</strain>
    </source>
</reference>
<sequence>MPTLLRADSTHPDFVALVRQLDADLALRDGDEHAFYAQFNTIATIKHVVIAYNNGSAVACGAIKAFDEGAMEVKRMFVVPAARNQGFAAQVLSELENWAASLGYTRCMLETGRKQPEAIALYTKCGYLQIPNYGQYAGVSNSVCFEKTL</sequence>
<dbReference type="PANTHER" id="PTHR43877">
    <property type="entry name" value="AMINOALKYLPHOSPHONATE N-ACETYLTRANSFERASE-RELATED-RELATED"/>
    <property type="match status" value="1"/>
</dbReference>
<proteinExistence type="predicted"/>
<evidence type="ECO:0000256" key="2">
    <source>
        <dbReference type="ARBA" id="ARBA00023315"/>
    </source>
</evidence>
<dbReference type="RefSeq" id="WP_320004499.1">
    <property type="nucleotide sequence ID" value="NZ_JAUHJS010000005.1"/>
</dbReference>
<protein>
    <submittedName>
        <fullName evidence="4">GNAT family N-acetyltransferase</fullName>
    </submittedName>
</protein>
<keyword evidence="1" id="KW-0808">Transferase</keyword>
<keyword evidence="2" id="KW-0012">Acyltransferase</keyword>
<dbReference type="Pfam" id="PF00583">
    <property type="entry name" value="Acetyltransf_1"/>
    <property type="match status" value="1"/>
</dbReference>
<gene>
    <name evidence="4" type="ORF">QWY31_10655</name>
</gene>
<evidence type="ECO:0000256" key="1">
    <source>
        <dbReference type="ARBA" id="ARBA00022679"/>
    </source>
</evidence>
<dbReference type="Proteomes" id="UP001168552">
    <property type="component" value="Unassembled WGS sequence"/>
</dbReference>
<dbReference type="CDD" id="cd04301">
    <property type="entry name" value="NAT_SF"/>
    <property type="match status" value="1"/>
</dbReference>
<dbReference type="InterPro" id="IPR016181">
    <property type="entry name" value="Acyl_CoA_acyltransferase"/>
</dbReference>
<organism evidence="4 5">
    <name type="scientific">Shiella aurantiaca</name>
    <dbReference type="NCBI Taxonomy" id="3058365"/>
    <lineage>
        <taxon>Bacteria</taxon>
        <taxon>Pseudomonadati</taxon>
        <taxon>Bacteroidota</taxon>
        <taxon>Cytophagia</taxon>
        <taxon>Cytophagales</taxon>
        <taxon>Shiellaceae</taxon>
        <taxon>Shiella</taxon>
    </lineage>
</organism>
<evidence type="ECO:0000313" key="4">
    <source>
        <dbReference type="EMBL" id="MDN4165964.1"/>
    </source>
</evidence>
<feature type="domain" description="N-acetyltransferase" evidence="3">
    <location>
        <begin position="3"/>
        <end position="149"/>
    </location>
</feature>
<dbReference type="SUPFAM" id="SSF55729">
    <property type="entry name" value="Acyl-CoA N-acyltransferases (Nat)"/>
    <property type="match status" value="1"/>
</dbReference>
<comment type="caution">
    <text evidence="4">The sequence shown here is derived from an EMBL/GenBank/DDBJ whole genome shotgun (WGS) entry which is preliminary data.</text>
</comment>
<dbReference type="Gene3D" id="3.40.630.30">
    <property type="match status" value="1"/>
</dbReference>